<dbReference type="InterPro" id="IPR036380">
    <property type="entry name" value="Isochorismatase-like_sf"/>
</dbReference>
<dbReference type="SUPFAM" id="SSF52499">
    <property type="entry name" value="Isochorismatase-like hydrolases"/>
    <property type="match status" value="1"/>
</dbReference>
<dbReference type="PANTHER" id="PTHR43540">
    <property type="entry name" value="PEROXYUREIDOACRYLATE/UREIDOACRYLATE AMIDOHYDROLASE-RELATED"/>
    <property type="match status" value="1"/>
</dbReference>
<feature type="domain" description="Isochorismatase-like" evidence="2">
    <location>
        <begin position="4"/>
        <end position="140"/>
    </location>
</feature>
<name>A0A7D4QGR4_9MICO</name>
<keyword evidence="1" id="KW-0378">Hydrolase</keyword>
<keyword evidence="4" id="KW-1185">Reference proteome</keyword>
<dbReference type="InterPro" id="IPR000868">
    <property type="entry name" value="Isochorismatase-like_dom"/>
</dbReference>
<evidence type="ECO:0000256" key="1">
    <source>
        <dbReference type="ARBA" id="ARBA00022801"/>
    </source>
</evidence>
<dbReference type="GO" id="GO:0016787">
    <property type="term" value="F:hydrolase activity"/>
    <property type="evidence" value="ECO:0007669"/>
    <property type="project" value="UniProtKB-KW"/>
</dbReference>
<evidence type="ECO:0000313" key="3">
    <source>
        <dbReference type="EMBL" id="QKJ25588.1"/>
    </source>
</evidence>
<dbReference type="RefSeq" id="WP_173493885.1">
    <property type="nucleotide sequence ID" value="NZ_CP054056.1"/>
</dbReference>
<dbReference type="InterPro" id="IPR050272">
    <property type="entry name" value="Isochorismatase-like_hydrls"/>
</dbReference>
<protein>
    <submittedName>
        <fullName evidence="3">Isochorismatase family protein</fullName>
    </submittedName>
</protein>
<proteinExistence type="predicted"/>
<sequence>MTKALMIVDVQASMFWGRWALPEANDLLRRIGERLNQARLESELVIHVQNDGPADEMDAPGEPWWELVLHAKSNELVVRKSTQNVFESNPDLAGKLLELGVTEIELVGVQSDLCLVSSARGAVASGFKILVKRDMHATYDGGFPGSEDPTPAKLISDRVQIELEALG</sequence>
<evidence type="ECO:0000259" key="2">
    <source>
        <dbReference type="Pfam" id="PF00857"/>
    </source>
</evidence>
<dbReference type="AlphaFoldDB" id="A0A7D4QGR4"/>
<dbReference type="KEGG" id="aqg:HRU87_05300"/>
<dbReference type="Proteomes" id="UP000501003">
    <property type="component" value="Chromosome"/>
</dbReference>
<accession>A0A7D4QGR4</accession>
<gene>
    <name evidence="3" type="ORF">HRU87_05300</name>
</gene>
<evidence type="ECO:0000313" key="4">
    <source>
        <dbReference type="Proteomes" id="UP000501003"/>
    </source>
</evidence>
<dbReference type="EMBL" id="CP054056">
    <property type="protein sequence ID" value="QKJ25588.1"/>
    <property type="molecule type" value="Genomic_DNA"/>
</dbReference>
<organism evidence="3 4">
    <name type="scientific">Aquiluna borgnonia</name>
    <dbReference type="NCBI Taxonomy" id="2499157"/>
    <lineage>
        <taxon>Bacteria</taxon>
        <taxon>Bacillati</taxon>
        <taxon>Actinomycetota</taxon>
        <taxon>Actinomycetes</taxon>
        <taxon>Micrococcales</taxon>
        <taxon>Microbacteriaceae</taxon>
        <taxon>Luna cluster</taxon>
        <taxon>Luna-1 subcluster</taxon>
        <taxon>Aquiluna</taxon>
    </lineage>
</organism>
<reference evidence="3 4" key="1">
    <citation type="submission" date="2020-05" db="EMBL/GenBank/DDBJ databases">
        <title>Aquirufa sp. strain 15G-AUS-rot a new Aquirufa species.</title>
        <authorList>
            <person name="Pitt A."/>
            <person name="Hahn M.W."/>
        </authorList>
    </citation>
    <scope>NUCLEOTIDE SEQUENCE [LARGE SCALE GENOMIC DNA]</scope>
    <source>
        <strain evidence="3 4">15G-AUS-rot</strain>
    </source>
</reference>
<dbReference type="Pfam" id="PF00857">
    <property type="entry name" value="Isochorismatase"/>
    <property type="match status" value="1"/>
</dbReference>
<dbReference type="PANTHER" id="PTHR43540:SF1">
    <property type="entry name" value="ISOCHORISMATASE HYDROLASE"/>
    <property type="match status" value="1"/>
</dbReference>
<dbReference type="Gene3D" id="3.40.50.850">
    <property type="entry name" value="Isochorismatase-like"/>
    <property type="match status" value="1"/>
</dbReference>